<feature type="compositionally biased region" description="Pro residues" evidence="1">
    <location>
        <begin position="174"/>
        <end position="207"/>
    </location>
</feature>
<sequence length="478" mass="48538">MQISFSTITLCLLATASAVPMISTKRSTNLETRANGASTAGNIVGQVANGLKGVPIAGAIVGQVAAGLKAGGKAKGAAAGADAAAGGAAAGGATKATKEYTFSRDHKPCRVQNKDFGEQFKSSVPQLENLRSFRMKFAFASLSLWLLATTFALPAVQKHTPSKLRLRVAGSSNGPPPGNPPPNAGPPPKPSPTIITNPPPGGEPPPAVSSRPIARPPTIASLKPLPPIISPNPGPPPPLQSDRAIPLNAGPPLPIESVGLKRRGGGNDWVGPGSLLDGEAGRGHFDGRGEGERPRKVVSTTSSSRAEVTGGGKGGEKGGGGGNGKPSAAVKSLEPTLTGKGGDKGQGPTFSLAPKPSPTGHGGDGGGNDKPAWGRDSKTRLPPSPRPTSTGGRGHRKPKHTHSPRPSPTGDFGKGKGNEWPGTIFPPVWNGTVPGFGKNETHGHSKNMTSYNGRNETHNGNGGGRNKTRVDGRAVLYG</sequence>
<feature type="signal peptide" evidence="2">
    <location>
        <begin position="1"/>
        <end position="18"/>
    </location>
</feature>
<dbReference type="OrthoDB" id="10680969at2759"/>
<dbReference type="EMBL" id="FJOG01000006">
    <property type="protein sequence ID" value="CZR55668.1"/>
    <property type="molecule type" value="Genomic_DNA"/>
</dbReference>
<gene>
    <name evidence="3" type="ORF">PAC_05556</name>
</gene>
<evidence type="ECO:0000256" key="1">
    <source>
        <dbReference type="SAM" id="MobiDB-lite"/>
    </source>
</evidence>
<feature type="compositionally biased region" description="Basic residues" evidence="1">
    <location>
        <begin position="393"/>
        <end position="403"/>
    </location>
</feature>
<evidence type="ECO:0000313" key="4">
    <source>
        <dbReference type="Proteomes" id="UP000184330"/>
    </source>
</evidence>
<protein>
    <submittedName>
        <fullName evidence="3">Uncharacterized protein</fullName>
    </submittedName>
</protein>
<feature type="chain" id="PRO_5009875183" evidence="2">
    <location>
        <begin position="19"/>
        <end position="478"/>
    </location>
</feature>
<name>A0A1L7WSC4_9HELO</name>
<dbReference type="AlphaFoldDB" id="A0A1L7WSC4"/>
<evidence type="ECO:0000256" key="2">
    <source>
        <dbReference type="SAM" id="SignalP"/>
    </source>
</evidence>
<feature type="compositionally biased region" description="Pro residues" evidence="1">
    <location>
        <begin position="224"/>
        <end position="239"/>
    </location>
</feature>
<feature type="region of interest" description="Disordered" evidence="1">
    <location>
        <begin position="167"/>
        <end position="478"/>
    </location>
</feature>
<accession>A0A1L7WSC4</accession>
<reference evidence="3 4" key="1">
    <citation type="submission" date="2016-03" db="EMBL/GenBank/DDBJ databases">
        <authorList>
            <person name="Ploux O."/>
        </authorList>
    </citation>
    <scope>NUCLEOTIDE SEQUENCE [LARGE SCALE GENOMIC DNA]</scope>
    <source>
        <strain evidence="3 4">UAMH 11012</strain>
    </source>
</reference>
<feature type="compositionally biased region" description="Gly residues" evidence="1">
    <location>
        <begin position="309"/>
        <end position="324"/>
    </location>
</feature>
<evidence type="ECO:0000313" key="3">
    <source>
        <dbReference type="EMBL" id="CZR55668.1"/>
    </source>
</evidence>
<feature type="compositionally biased region" description="Basic and acidic residues" evidence="1">
    <location>
        <begin position="279"/>
        <end position="295"/>
    </location>
</feature>
<keyword evidence="2" id="KW-0732">Signal</keyword>
<organism evidence="3 4">
    <name type="scientific">Phialocephala subalpina</name>
    <dbReference type="NCBI Taxonomy" id="576137"/>
    <lineage>
        <taxon>Eukaryota</taxon>
        <taxon>Fungi</taxon>
        <taxon>Dikarya</taxon>
        <taxon>Ascomycota</taxon>
        <taxon>Pezizomycotina</taxon>
        <taxon>Leotiomycetes</taxon>
        <taxon>Helotiales</taxon>
        <taxon>Mollisiaceae</taxon>
        <taxon>Phialocephala</taxon>
        <taxon>Phialocephala fortinii species complex</taxon>
    </lineage>
</organism>
<proteinExistence type="predicted"/>
<dbReference type="Proteomes" id="UP000184330">
    <property type="component" value="Unassembled WGS sequence"/>
</dbReference>
<keyword evidence="4" id="KW-1185">Reference proteome</keyword>